<organism evidence="1 2">
    <name type="scientific">Lujinxingia vulgaris</name>
    <dbReference type="NCBI Taxonomy" id="2600176"/>
    <lineage>
        <taxon>Bacteria</taxon>
        <taxon>Deltaproteobacteria</taxon>
        <taxon>Bradymonadales</taxon>
        <taxon>Lujinxingiaceae</taxon>
        <taxon>Lujinxingia</taxon>
    </lineage>
</organism>
<evidence type="ECO:0000313" key="2">
    <source>
        <dbReference type="Proteomes" id="UP000321046"/>
    </source>
</evidence>
<proteinExistence type="predicted"/>
<comment type="caution">
    <text evidence="1">The sequence shown here is derived from an EMBL/GenBank/DDBJ whole genome shotgun (WGS) entry which is preliminary data.</text>
</comment>
<gene>
    <name evidence="1" type="primary">cas7u</name>
    <name evidence="1" type="ORF">FRC96_12170</name>
</gene>
<sequence>MFFDQLANSPRLLIEADLKPIQGHRFQPTGFPDLGAATYQAPDGTQMLLVESAQSVANRLETTAWDEGANDLVEPLKGLPYVKSVIKDGVETNSILEAHRLNSPYIVKSDGFKTIKDEIGFNGQHPFDRRRLIAVLAKYDFNSLLHGIFLEKVGGTVRLPRVVSGFIEARNVGVAAYGGVKVDRVQPGTKGDEKTTPYGKAKEGFGNVPYHREDYTGEVTAYFNLDLAQIRGYGLGQAGEELLIGLALYKIQRFLREGLRLRTACDFDVQTLRVTRPEGYNLPEIAQLEEAMPKLIEAASDLFADEPVTVVHFKK</sequence>
<dbReference type="RefSeq" id="WP_146974759.1">
    <property type="nucleotide sequence ID" value="NZ_VOSL01000053.1"/>
</dbReference>
<accession>A0A5C6X131</accession>
<evidence type="ECO:0000313" key="1">
    <source>
        <dbReference type="EMBL" id="TXD34808.1"/>
    </source>
</evidence>
<dbReference type="Pfam" id="PF09617">
    <property type="entry name" value="Cas_GSU0053"/>
    <property type="match status" value="1"/>
</dbReference>
<dbReference type="AlphaFoldDB" id="A0A5C6X131"/>
<protein>
    <submittedName>
        <fullName evidence="1">Type I-U CRISPR-associated protein Cas7</fullName>
    </submittedName>
</protein>
<name>A0A5C6X131_9DELT</name>
<dbReference type="NCBIfam" id="TIGR02570">
    <property type="entry name" value="cas7_GSU0053"/>
    <property type="match status" value="1"/>
</dbReference>
<dbReference type="Proteomes" id="UP000321046">
    <property type="component" value="Unassembled WGS sequence"/>
</dbReference>
<dbReference type="InterPro" id="IPR013403">
    <property type="entry name" value="CRISPR-assoc_prot_Csb1/Cas7u"/>
</dbReference>
<reference evidence="1 2" key="1">
    <citation type="submission" date="2019-08" db="EMBL/GenBank/DDBJ databases">
        <title>Bradymonadales sp. TMQ2.</title>
        <authorList>
            <person name="Liang Q."/>
        </authorList>
    </citation>
    <scope>NUCLEOTIDE SEQUENCE [LARGE SCALE GENOMIC DNA]</scope>
    <source>
        <strain evidence="1 2">TMQ2</strain>
    </source>
</reference>
<dbReference type="OrthoDB" id="3464590at2"/>
<dbReference type="EMBL" id="VOSL01000053">
    <property type="protein sequence ID" value="TXD34808.1"/>
    <property type="molecule type" value="Genomic_DNA"/>
</dbReference>